<evidence type="ECO:0000313" key="3">
    <source>
        <dbReference type="Proteomes" id="UP001390339"/>
    </source>
</evidence>
<name>A0ABR2I898_9PEZI</name>
<protein>
    <submittedName>
        <fullName evidence="2">Heterokaryon incompatibility protein-domain-containing protein</fullName>
    </submittedName>
</protein>
<dbReference type="Proteomes" id="UP001390339">
    <property type="component" value="Unassembled WGS sequence"/>
</dbReference>
<dbReference type="EMBL" id="JAPCWZ010000006">
    <property type="protein sequence ID" value="KAK8859223.1"/>
    <property type="molecule type" value="Genomic_DNA"/>
</dbReference>
<feature type="domain" description="Heterokaryon incompatibility" evidence="1">
    <location>
        <begin position="77"/>
        <end position="222"/>
    </location>
</feature>
<dbReference type="PANTHER" id="PTHR33112:SF10">
    <property type="entry name" value="TOL"/>
    <property type="match status" value="1"/>
</dbReference>
<dbReference type="Pfam" id="PF06985">
    <property type="entry name" value="HET"/>
    <property type="match status" value="1"/>
</dbReference>
<gene>
    <name evidence="2" type="ORF">PGQ11_009957</name>
</gene>
<evidence type="ECO:0000259" key="1">
    <source>
        <dbReference type="Pfam" id="PF06985"/>
    </source>
</evidence>
<comment type="caution">
    <text evidence="2">The sequence shown here is derived from an EMBL/GenBank/DDBJ whole genome shotgun (WGS) entry which is preliminary data.</text>
</comment>
<dbReference type="PANTHER" id="PTHR33112">
    <property type="entry name" value="DOMAIN PROTEIN, PUTATIVE-RELATED"/>
    <property type="match status" value="1"/>
</dbReference>
<keyword evidence="3" id="KW-1185">Reference proteome</keyword>
<organism evidence="2 3">
    <name type="scientific">Apiospora arundinis</name>
    <dbReference type="NCBI Taxonomy" id="335852"/>
    <lineage>
        <taxon>Eukaryota</taxon>
        <taxon>Fungi</taxon>
        <taxon>Dikarya</taxon>
        <taxon>Ascomycota</taxon>
        <taxon>Pezizomycotina</taxon>
        <taxon>Sordariomycetes</taxon>
        <taxon>Xylariomycetidae</taxon>
        <taxon>Amphisphaeriales</taxon>
        <taxon>Apiosporaceae</taxon>
        <taxon>Apiospora</taxon>
    </lineage>
</organism>
<proteinExistence type="predicted"/>
<accession>A0ABR2I898</accession>
<reference evidence="2 3" key="1">
    <citation type="journal article" date="2024" name="IMA Fungus">
        <title>Apiospora arundinis, a panoply of carbohydrate-active enzymes and secondary metabolites.</title>
        <authorList>
            <person name="Sorensen T."/>
            <person name="Petersen C."/>
            <person name="Muurmann A.T."/>
            <person name="Christiansen J.V."/>
            <person name="Brundto M.L."/>
            <person name="Overgaard C.K."/>
            <person name="Boysen A.T."/>
            <person name="Wollenberg R.D."/>
            <person name="Larsen T.O."/>
            <person name="Sorensen J.L."/>
            <person name="Nielsen K.L."/>
            <person name="Sondergaard T.E."/>
        </authorList>
    </citation>
    <scope>NUCLEOTIDE SEQUENCE [LARGE SCALE GENOMIC DNA]</scope>
    <source>
        <strain evidence="2 3">AAU 773</strain>
    </source>
</reference>
<sequence length="521" mass="58573">MLRVRILREPLAGFTKHLELTNRPISEKPGLVLLAKSTYGLPDWIARLIFSAHPSAEVTEKHIKLIVCELNPPVSPYATLSHCWGKANIFKCDTANLEAMQKEIRYDELPLTFQHAMTTVRNLGIRYIWIDSLCIIQNSKDDWLKEAATMGDVYQRALLNLAATHGKDSNAGLFSSQHPQTSSGVFEVNEPVSGSDVIELIVTNDVEVPSEPLNKRGWVFQERLLSGRIVHFFDGYALWDCAQLTAWEQAPSGEVSGEIVLPVLKRGNNPLMDNNLTFAWGNIIDAYSACNFTYGSDKLIAISGIAQILAARFGDQYIKGLWRTDLEEQLCWKALGPRSGARIKDLPSWTWASLNDTKAMQSRLGSFRVGKSAVRNPRAASIVNIGEPFMEIQIRCVCHAMTFTSRTIWDKNFETRFINPSVSPDLLFTASHDTTDTECVEDLLYAILHAEDSKISGLLIKPVKGAISTYTRRGMIERRERKRDLSRVEKPWYEECLVPTPGECTKCQEHDDRLGCLITLV</sequence>
<evidence type="ECO:0000313" key="2">
    <source>
        <dbReference type="EMBL" id="KAK8859223.1"/>
    </source>
</evidence>
<dbReference type="InterPro" id="IPR010730">
    <property type="entry name" value="HET"/>
</dbReference>